<protein>
    <submittedName>
        <fullName evidence="1">Uncharacterized protein</fullName>
    </submittedName>
</protein>
<dbReference type="Proteomes" id="UP000290218">
    <property type="component" value="Unassembled WGS sequence"/>
</dbReference>
<keyword evidence="2" id="KW-1185">Reference proteome</keyword>
<evidence type="ECO:0000313" key="2">
    <source>
        <dbReference type="Proteomes" id="UP000290218"/>
    </source>
</evidence>
<reference evidence="1 2" key="1">
    <citation type="submission" date="2019-01" db="EMBL/GenBank/DDBJ databases">
        <title>Lacunisphaera sp. strain TWA-58.</title>
        <authorList>
            <person name="Chen W.-M."/>
        </authorList>
    </citation>
    <scope>NUCLEOTIDE SEQUENCE [LARGE SCALE GENOMIC DNA]</scope>
    <source>
        <strain evidence="1 2">TWA-58</strain>
    </source>
</reference>
<dbReference type="AlphaFoldDB" id="A0A4Q1C617"/>
<comment type="caution">
    <text evidence="1">The sequence shown here is derived from an EMBL/GenBank/DDBJ whole genome shotgun (WGS) entry which is preliminary data.</text>
</comment>
<sequence length="31" mass="3390">MEYVRPASVSTCRACESVSPIFTLLVMIASK</sequence>
<proteinExistence type="predicted"/>
<dbReference type="EMBL" id="SDHX01000002">
    <property type="protein sequence ID" value="RXK53891.1"/>
    <property type="molecule type" value="Genomic_DNA"/>
</dbReference>
<name>A0A4Q1C617_9BACT</name>
<evidence type="ECO:0000313" key="1">
    <source>
        <dbReference type="EMBL" id="RXK53891.1"/>
    </source>
</evidence>
<gene>
    <name evidence="1" type="ORF">ESB00_16410</name>
</gene>
<accession>A0A4Q1C617</accession>
<organism evidence="1 2">
    <name type="scientific">Oleiharenicola lentus</name>
    <dbReference type="NCBI Taxonomy" id="2508720"/>
    <lineage>
        <taxon>Bacteria</taxon>
        <taxon>Pseudomonadati</taxon>
        <taxon>Verrucomicrobiota</taxon>
        <taxon>Opitutia</taxon>
        <taxon>Opitutales</taxon>
        <taxon>Opitutaceae</taxon>
        <taxon>Oleiharenicola</taxon>
    </lineage>
</organism>